<dbReference type="Gene3D" id="1.10.10.10">
    <property type="entry name" value="Winged helix-like DNA-binding domain superfamily/Winged helix DNA-binding domain"/>
    <property type="match status" value="1"/>
</dbReference>
<evidence type="ECO:0000313" key="10">
    <source>
        <dbReference type="Proteomes" id="UP000001064"/>
    </source>
</evidence>
<dbReference type="PROSITE" id="PS50250">
    <property type="entry name" value="PCI"/>
    <property type="match status" value="1"/>
</dbReference>
<reference evidence="10" key="1">
    <citation type="journal article" date="2011" name="Genome Biol.">
        <title>Comparative genomics of the social amoebae Dictyostelium discoideum and Dictyostelium purpureum.</title>
        <authorList>
            <consortium name="US DOE Joint Genome Institute (JGI-PGF)"/>
            <person name="Sucgang R."/>
            <person name="Kuo A."/>
            <person name="Tian X."/>
            <person name="Salerno W."/>
            <person name="Parikh A."/>
            <person name="Feasley C.L."/>
            <person name="Dalin E."/>
            <person name="Tu H."/>
            <person name="Huang E."/>
            <person name="Barry K."/>
            <person name="Lindquist E."/>
            <person name="Shapiro H."/>
            <person name="Bruce D."/>
            <person name="Schmutz J."/>
            <person name="Salamov A."/>
            <person name="Fey P."/>
            <person name="Gaudet P."/>
            <person name="Anjard C."/>
            <person name="Babu M.M."/>
            <person name="Basu S."/>
            <person name="Bushmanova Y."/>
            <person name="van der Wel H."/>
            <person name="Katoh-Kurasawa M."/>
            <person name="Dinh C."/>
            <person name="Coutinho P.M."/>
            <person name="Saito T."/>
            <person name="Elias M."/>
            <person name="Schaap P."/>
            <person name="Kay R.R."/>
            <person name="Henrissat B."/>
            <person name="Eichinger L."/>
            <person name="Rivero F."/>
            <person name="Putnam N.H."/>
            <person name="West C.M."/>
            <person name="Loomis W.F."/>
            <person name="Chisholm R.L."/>
            <person name="Shaulsky G."/>
            <person name="Strassmann J.E."/>
            <person name="Queller D.C."/>
            <person name="Kuspa A."/>
            <person name="Grigoriev I.V."/>
        </authorList>
    </citation>
    <scope>NUCLEOTIDE SEQUENCE [LARGE SCALE GENOMIC DNA]</scope>
    <source>
        <strain evidence="10">QSDP1</strain>
    </source>
</reference>
<dbReference type="FunFam" id="1.10.10.10:FF:000354">
    <property type="entry name" value="COP9 signalosome complex subunit 3"/>
    <property type="match status" value="1"/>
</dbReference>
<dbReference type="InterPro" id="IPR055089">
    <property type="entry name" value="COP9_N"/>
</dbReference>
<keyword evidence="6" id="KW-0736">Signalosome</keyword>
<evidence type="ECO:0000256" key="6">
    <source>
        <dbReference type="ARBA" id="ARBA00022790"/>
    </source>
</evidence>
<dbReference type="Proteomes" id="UP000001064">
    <property type="component" value="Unassembled WGS sequence"/>
</dbReference>
<dbReference type="InterPro" id="IPR050756">
    <property type="entry name" value="CSN3"/>
</dbReference>
<comment type="subcellular location">
    <subcellularLocation>
        <location evidence="2">Cytoplasm</location>
    </subcellularLocation>
    <subcellularLocation>
        <location evidence="1">Nucleus</location>
    </subcellularLocation>
</comment>
<dbReference type="SMART" id="SM00088">
    <property type="entry name" value="PINT"/>
    <property type="match status" value="1"/>
</dbReference>
<dbReference type="GO" id="GO:0006511">
    <property type="term" value="P:ubiquitin-dependent protein catabolic process"/>
    <property type="evidence" value="ECO:0000318"/>
    <property type="project" value="GO_Central"/>
</dbReference>
<proteinExistence type="inferred from homology"/>
<dbReference type="KEGG" id="dpp:DICPUDRAFT_29503"/>
<evidence type="ECO:0000256" key="7">
    <source>
        <dbReference type="ARBA" id="ARBA00023242"/>
    </source>
</evidence>
<dbReference type="eggNOG" id="KOG2582">
    <property type="taxonomic scope" value="Eukaryota"/>
</dbReference>
<sequence>MDSFVIDAQSGNFKQLKNLLKYEEALERQFVALDNILNALDSRNHSLGYLLVLKAKISDNGKNKLTFVDQCSHFFSTFSTDQIKLAPEQFTTLSKYYAEVLHDVKQPIKGIIPLKNAMRALSDNKPYQVLTPIHTDLLQVCILSKCYHVALPIIEANITSINPKESAIGIKDILCFFYYSGIIFTALKKYKKALEAYKFVLTAPASALSAIVVEAYKKFVVVCLIQYGSIQHFPRNTPTVVQRNIKSHCKVYMDYGFTFPNSSISEVQQKAASSAELFQKDNNWGLIKTSIKSIYRRNIKKLTQTFMTLSINDIAEKVNLPKAKAEQFVLKMIEEGEIFATINQKDGMVSFHESLEDFSGSVVLEDLNRNIRNVFDLEKKIRTMDESISLSNQYLKKVYNERKNSPQFDE</sequence>
<dbReference type="AlphaFoldDB" id="F0ZDP9"/>
<dbReference type="OMA" id="NHYHDLV"/>
<evidence type="ECO:0000313" key="9">
    <source>
        <dbReference type="EMBL" id="EGC37972.1"/>
    </source>
</evidence>
<dbReference type="RefSeq" id="XP_003285543.1">
    <property type="nucleotide sequence ID" value="XM_003285495.1"/>
</dbReference>
<evidence type="ECO:0000256" key="3">
    <source>
        <dbReference type="ARBA" id="ARBA00007084"/>
    </source>
</evidence>
<comment type="similarity">
    <text evidence="3">Belongs to the CSN3 family.</text>
</comment>
<keyword evidence="7" id="KW-0539">Nucleus</keyword>
<keyword evidence="5" id="KW-0963">Cytoplasm</keyword>
<dbReference type="FunCoup" id="F0ZDP9">
    <property type="interactions" value="1058"/>
</dbReference>
<evidence type="ECO:0000256" key="1">
    <source>
        <dbReference type="ARBA" id="ARBA00004123"/>
    </source>
</evidence>
<dbReference type="InterPro" id="IPR036390">
    <property type="entry name" value="WH_DNA-bd_sf"/>
</dbReference>
<evidence type="ECO:0000256" key="4">
    <source>
        <dbReference type="ARBA" id="ARBA00014878"/>
    </source>
</evidence>
<dbReference type="InterPro" id="IPR036388">
    <property type="entry name" value="WH-like_DNA-bd_sf"/>
</dbReference>
<dbReference type="InParanoid" id="F0ZDP9"/>
<gene>
    <name evidence="9" type="ORF">DICPUDRAFT_29503</name>
</gene>
<dbReference type="PANTHER" id="PTHR10758:SF1">
    <property type="entry name" value="COP9 SIGNALOSOME COMPLEX SUBUNIT 3"/>
    <property type="match status" value="1"/>
</dbReference>
<keyword evidence="10" id="KW-1185">Reference proteome</keyword>
<evidence type="ECO:0000256" key="2">
    <source>
        <dbReference type="ARBA" id="ARBA00004496"/>
    </source>
</evidence>
<dbReference type="OrthoDB" id="29061at2759"/>
<dbReference type="PANTHER" id="PTHR10758">
    <property type="entry name" value="26S PROTEASOME NON-ATPASE REGULATORY SUBUNIT 3/COP9 SIGNALOSOME COMPLEX SUBUNIT 3"/>
    <property type="match status" value="1"/>
</dbReference>
<dbReference type="InterPro" id="IPR000717">
    <property type="entry name" value="PCI_dom"/>
</dbReference>
<accession>F0ZDP9</accession>
<organism evidence="9 10">
    <name type="scientific">Dictyostelium purpureum</name>
    <name type="common">Slime mold</name>
    <dbReference type="NCBI Taxonomy" id="5786"/>
    <lineage>
        <taxon>Eukaryota</taxon>
        <taxon>Amoebozoa</taxon>
        <taxon>Evosea</taxon>
        <taxon>Eumycetozoa</taxon>
        <taxon>Dictyostelia</taxon>
        <taxon>Dictyosteliales</taxon>
        <taxon>Dictyosteliaceae</taxon>
        <taxon>Dictyostelium</taxon>
    </lineage>
</organism>
<feature type="domain" description="PCI" evidence="8">
    <location>
        <begin position="189"/>
        <end position="356"/>
    </location>
</feature>
<dbReference type="GO" id="GO:0008180">
    <property type="term" value="C:COP9 signalosome"/>
    <property type="evidence" value="ECO:0000318"/>
    <property type="project" value="GO_Central"/>
</dbReference>
<dbReference type="GeneID" id="10503048"/>
<dbReference type="Pfam" id="PF22788">
    <property type="entry name" value="COP9_hel_rpt"/>
    <property type="match status" value="1"/>
</dbReference>
<dbReference type="STRING" id="5786.F0ZDP9"/>
<evidence type="ECO:0000259" key="8">
    <source>
        <dbReference type="PROSITE" id="PS50250"/>
    </source>
</evidence>
<dbReference type="GO" id="GO:0005737">
    <property type="term" value="C:cytoplasm"/>
    <property type="evidence" value="ECO:0007669"/>
    <property type="project" value="UniProtKB-SubCell"/>
</dbReference>
<name>F0ZDP9_DICPU</name>
<dbReference type="VEuPathDB" id="AmoebaDB:DICPUDRAFT_29503"/>
<evidence type="ECO:0000256" key="5">
    <source>
        <dbReference type="ARBA" id="ARBA00022490"/>
    </source>
</evidence>
<dbReference type="Pfam" id="PF01399">
    <property type="entry name" value="PCI"/>
    <property type="match status" value="1"/>
</dbReference>
<dbReference type="SUPFAM" id="SSF46785">
    <property type="entry name" value="Winged helix' DNA-binding domain"/>
    <property type="match status" value="1"/>
</dbReference>
<protein>
    <recommendedName>
        <fullName evidence="4">COP9 signalosome complex subunit 3</fullName>
    </recommendedName>
</protein>
<dbReference type="EMBL" id="GL870987">
    <property type="protein sequence ID" value="EGC37972.1"/>
    <property type="molecule type" value="Genomic_DNA"/>
</dbReference>